<dbReference type="GO" id="GO:0032040">
    <property type="term" value="C:small-subunit processome"/>
    <property type="evidence" value="ECO:0007669"/>
    <property type="project" value="InterPro"/>
</dbReference>
<dbReference type="EMBL" id="ADBV01003467">
    <property type="protein sequence ID" value="EJW81658.1"/>
    <property type="molecule type" value="Genomic_DNA"/>
</dbReference>
<dbReference type="InterPro" id="IPR007276">
    <property type="entry name" value="Nop14"/>
</dbReference>
<reference evidence="2" key="1">
    <citation type="submission" date="2012-08" db="EMBL/GenBank/DDBJ databases">
        <title>The Genome Sequence of Wuchereria bancrofti.</title>
        <authorList>
            <person name="Nutman T.B."/>
            <person name="Fink D.L."/>
            <person name="Russ C."/>
            <person name="Young S."/>
            <person name="Zeng Q."/>
            <person name="Koehrsen M."/>
            <person name="Alvarado L."/>
            <person name="Berlin A."/>
            <person name="Chapman S.B."/>
            <person name="Chen Z."/>
            <person name="Freedman E."/>
            <person name="Gellesch M."/>
            <person name="Goldberg J."/>
            <person name="Griggs A."/>
            <person name="Gujja S."/>
            <person name="Heilman E.R."/>
            <person name="Heiman D."/>
            <person name="Hepburn T."/>
            <person name="Howarth C."/>
            <person name="Jen D."/>
            <person name="Larson L."/>
            <person name="Lewis B."/>
            <person name="Mehta T."/>
            <person name="Park D."/>
            <person name="Pearson M."/>
            <person name="Roberts A."/>
            <person name="Saif S."/>
            <person name="Shea T."/>
            <person name="Shenoy N."/>
            <person name="Sisk P."/>
            <person name="Stolte C."/>
            <person name="Sykes S."/>
            <person name="Walk T."/>
            <person name="White J."/>
            <person name="Yandava C."/>
            <person name="Haas B."/>
            <person name="Henn M.R."/>
            <person name="Nusbaum C."/>
            <person name="Birren B."/>
        </authorList>
    </citation>
    <scope>NUCLEOTIDE SEQUENCE [LARGE SCALE GENOMIC DNA]</scope>
    <source>
        <strain evidence="2">NA</strain>
    </source>
</reference>
<evidence type="ECO:0000313" key="1">
    <source>
        <dbReference type="EMBL" id="EJW81658.1"/>
    </source>
</evidence>
<comment type="caution">
    <text evidence="1">The sequence shown here is derived from an EMBL/GenBank/DDBJ whole genome shotgun (WGS) entry which is preliminary data.</text>
</comment>
<gene>
    <name evidence="1" type="ORF">WUBG_07432</name>
</gene>
<accession>J9EHN9</accession>
<dbReference type="Proteomes" id="UP000004810">
    <property type="component" value="Unassembled WGS sequence"/>
</dbReference>
<evidence type="ECO:0000313" key="2">
    <source>
        <dbReference type="Proteomes" id="UP000004810"/>
    </source>
</evidence>
<dbReference type="AlphaFoldDB" id="J9EHN9"/>
<dbReference type="Pfam" id="PF04147">
    <property type="entry name" value="Nop14"/>
    <property type="match status" value="1"/>
</dbReference>
<protein>
    <submittedName>
        <fullName evidence="1">Uncharacterized protein</fullName>
    </submittedName>
</protein>
<proteinExistence type="predicted"/>
<name>J9EHN9_WUCBA</name>
<organism evidence="1 2">
    <name type="scientific">Wuchereria bancrofti</name>
    <dbReference type="NCBI Taxonomy" id="6293"/>
    <lineage>
        <taxon>Eukaryota</taxon>
        <taxon>Metazoa</taxon>
        <taxon>Ecdysozoa</taxon>
        <taxon>Nematoda</taxon>
        <taxon>Chromadorea</taxon>
        <taxon>Rhabditida</taxon>
        <taxon>Spirurina</taxon>
        <taxon>Spiruromorpha</taxon>
        <taxon>Filarioidea</taxon>
        <taxon>Onchocercidae</taxon>
        <taxon>Wuchereria</taxon>
    </lineage>
</organism>
<sequence>RDFIAELIAKTKQQRYDKKLARDEREDATERLDEKWNKIQQTDAMSGFIRPINARSSITRPEKDDYDHLASSYSRF</sequence>
<feature type="non-terminal residue" evidence="1">
    <location>
        <position position="1"/>
    </location>
</feature>